<evidence type="ECO:0000256" key="3">
    <source>
        <dbReference type="ARBA" id="ARBA00023163"/>
    </source>
</evidence>
<dbReference type="SUPFAM" id="SSF55781">
    <property type="entry name" value="GAF domain-like"/>
    <property type="match status" value="1"/>
</dbReference>
<dbReference type="PANTHER" id="PTHR30136:SF24">
    <property type="entry name" value="HTH-TYPE TRANSCRIPTIONAL REPRESSOR ALLR"/>
    <property type="match status" value="1"/>
</dbReference>
<name>A0ABX7B7T9_9PROT</name>
<gene>
    <name evidence="5" type="ORF">IGS68_04090</name>
</gene>
<organism evidence="5 6">
    <name type="scientific">Skermanella cutis</name>
    <dbReference type="NCBI Taxonomy" id="2775420"/>
    <lineage>
        <taxon>Bacteria</taxon>
        <taxon>Pseudomonadati</taxon>
        <taxon>Pseudomonadota</taxon>
        <taxon>Alphaproteobacteria</taxon>
        <taxon>Rhodospirillales</taxon>
        <taxon>Azospirillaceae</taxon>
        <taxon>Skermanella</taxon>
    </lineage>
</organism>
<dbReference type="SMART" id="SM00346">
    <property type="entry name" value="HTH_ICLR"/>
    <property type="match status" value="1"/>
</dbReference>
<dbReference type="PANTHER" id="PTHR30136">
    <property type="entry name" value="HELIX-TURN-HELIX TRANSCRIPTIONAL REGULATOR, ICLR FAMILY"/>
    <property type="match status" value="1"/>
</dbReference>
<protein>
    <submittedName>
        <fullName evidence="5">IclR family transcriptional regulator</fullName>
    </submittedName>
</protein>
<proteinExistence type="predicted"/>
<dbReference type="SUPFAM" id="SSF46785">
    <property type="entry name" value="Winged helix' DNA-binding domain"/>
    <property type="match status" value="1"/>
</dbReference>
<evidence type="ECO:0000259" key="4">
    <source>
        <dbReference type="PROSITE" id="PS51078"/>
    </source>
</evidence>
<keyword evidence="6" id="KW-1185">Reference proteome</keyword>
<dbReference type="InterPro" id="IPR005471">
    <property type="entry name" value="Tscrpt_reg_IclR_N"/>
</dbReference>
<evidence type="ECO:0000256" key="2">
    <source>
        <dbReference type="ARBA" id="ARBA00023125"/>
    </source>
</evidence>
<dbReference type="Gene3D" id="1.10.10.10">
    <property type="entry name" value="Winged helix-like DNA-binding domain superfamily/Winged helix DNA-binding domain"/>
    <property type="match status" value="1"/>
</dbReference>
<keyword evidence="2" id="KW-0238">DNA-binding</keyword>
<keyword evidence="3" id="KW-0804">Transcription</keyword>
<dbReference type="RefSeq" id="WP_201077531.1">
    <property type="nucleotide sequence ID" value="NZ_CP067420.1"/>
</dbReference>
<evidence type="ECO:0000256" key="1">
    <source>
        <dbReference type="ARBA" id="ARBA00023015"/>
    </source>
</evidence>
<reference evidence="5" key="1">
    <citation type="submission" date="2021-02" db="EMBL/GenBank/DDBJ databases">
        <title>Skermanella TT6 skin isolate.</title>
        <authorList>
            <person name="Lee K."/>
            <person name="Ganzorig M."/>
        </authorList>
    </citation>
    <scope>NUCLEOTIDE SEQUENCE</scope>
    <source>
        <strain evidence="5">TT6</strain>
    </source>
</reference>
<accession>A0ABX7B7T9</accession>
<evidence type="ECO:0000313" key="6">
    <source>
        <dbReference type="Proteomes" id="UP000595197"/>
    </source>
</evidence>
<dbReference type="InterPro" id="IPR014757">
    <property type="entry name" value="Tscrpt_reg_IclR_C"/>
</dbReference>
<sequence>MKTAGRTLDVFEAFEDVGKPLTLSDLARRLEMPVSSCHGLVGTLKARGYLYAVNRRTLYPTRRILEMARRIVAKDPMLERLAGFLERLRDDTGETVILGKRQDDAVIYLHVVEGLRTIRYSAKPGELKPLHSSAIGKAMLGEIPPADLAAWLAGHPLDAVTENTLVTPESLGGDLAAGRERGYHITRGENVADVMAVATAIHLNGEPLGVAVAGPLERMKTGLAAHTERLLAMKSAVEAGEEHP</sequence>
<feature type="domain" description="IclR-ED" evidence="4">
    <location>
        <begin position="63"/>
        <end position="244"/>
    </location>
</feature>
<dbReference type="InterPro" id="IPR036390">
    <property type="entry name" value="WH_DNA-bd_sf"/>
</dbReference>
<dbReference type="PROSITE" id="PS51078">
    <property type="entry name" value="ICLR_ED"/>
    <property type="match status" value="1"/>
</dbReference>
<dbReference type="Gene3D" id="3.30.450.40">
    <property type="match status" value="1"/>
</dbReference>
<dbReference type="Pfam" id="PF09339">
    <property type="entry name" value="HTH_IclR"/>
    <property type="match status" value="1"/>
</dbReference>
<dbReference type="InterPro" id="IPR050707">
    <property type="entry name" value="HTH_MetabolicPath_Reg"/>
</dbReference>
<dbReference type="InterPro" id="IPR036388">
    <property type="entry name" value="WH-like_DNA-bd_sf"/>
</dbReference>
<dbReference type="InterPro" id="IPR029016">
    <property type="entry name" value="GAF-like_dom_sf"/>
</dbReference>
<keyword evidence="1" id="KW-0805">Transcription regulation</keyword>
<dbReference type="Pfam" id="PF01614">
    <property type="entry name" value="IclR_C"/>
    <property type="match status" value="1"/>
</dbReference>
<dbReference type="EMBL" id="CP067420">
    <property type="protein sequence ID" value="QQP90445.1"/>
    <property type="molecule type" value="Genomic_DNA"/>
</dbReference>
<dbReference type="Proteomes" id="UP000595197">
    <property type="component" value="Chromosome"/>
</dbReference>
<evidence type="ECO:0000313" key="5">
    <source>
        <dbReference type="EMBL" id="QQP90445.1"/>
    </source>
</evidence>